<keyword evidence="3" id="KW-0812">Transmembrane</keyword>
<dbReference type="EMBL" id="JH604635">
    <property type="protein sequence ID" value="EHY65771.1"/>
    <property type="molecule type" value="Genomic_DNA"/>
</dbReference>
<feature type="coiled-coil region" evidence="1">
    <location>
        <begin position="202"/>
        <end position="329"/>
    </location>
</feature>
<proteinExistence type="predicted"/>
<feature type="region of interest" description="Disordered" evidence="2">
    <location>
        <begin position="49"/>
        <end position="68"/>
    </location>
</feature>
<accession>H8ZCD5</accession>
<dbReference type="AlphaFoldDB" id="H8ZCD5"/>
<dbReference type="HOGENOM" id="CLU_490088_0_0_1"/>
<protein>
    <submittedName>
        <fullName evidence="4">Uncharacterized protein</fullName>
    </submittedName>
</protein>
<feature type="coiled-coil region" evidence="1">
    <location>
        <begin position="449"/>
        <end position="483"/>
    </location>
</feature>
<keyword evidence="3" id="KW-0472">Membrane</keyword>
<reference evidence="4" key="1">
    <citation type="submission" date="2011-03" db="EMBL/GenBank/DDBJ databases">
        <title>The Genome Sequence of Nematocida sp1 strain ERTm2.</title>
        <authorList>
            <consortium name="The Broad Institute Genome Sequencing Platform"/>
            <consortium name="The Broad Institute Genome Sequencing Center for Infectious Disease"/>
            <person name="Cuomo C."/>
            <person name="Troemel E."/>
            <person name="Young S.K."/>
            <person name="Zeng Q."/>
            <person name="Gargeya S."/>
            <person name="Fitzgerald M."/>
            <person name="Haas B."/>
            <person name="Abouelleil A."/>
            <person name="Alvarado L."/>
            <person name="Arachchi H.M."/>
            <person name="Berlin A."/>
            <person name="Brown A."/>
            <person name="Chapman S.B."/>
            <person name="Chen Z."/>
            <person name="Dunbar C."/>
            <person name="Freedman E."/>
            <person name="Gearin G."/>
            <person name="Gellesch M."/>
            <person name="Goldberg J."/>
            <person name="Griggs A."/>
            <person name="Gujja S."/>
            <person name="Heilman E.R."/>
            <person name="Heiman D."/>
            <person name="Howarth C."/>
            <person name="Larson L."/>
            <person name="Lui A."/>
            <person name="MacDonald P.J.P."/>
            <person name="Mehta T."/>
            <person name="Montmayeur A."/>
            <person name="Murphy C."/>
            <person name="Neiman D."/>
            <person name="Pearson M."/>
            <person name="Priest M."/>
            <person name="Roberts A."/>
            <person name="Saif S."/>
            <person name="Shea T."/>
            <person name="Shenoy N."/>
            <person name="Sisk P."/>
            <person name="Stolte C."/>
            <person name="Sykes S."/>
            <person name="White J."/>
            <person name="Yandava C."/>
            <person name="Wortman J."/>
            <person name="Nusbaum C."/>
            <person name="Birren B."/>
        </authorList>
    </citation>
    <scope>NUCLEOTIDE SEQUENCE</scope>
    <source>
        <strain evidence="4">ERTm2</strain>
    </source>
</reference>
<name>H8ZCD5_NEMA1</name>
<evidence type="ECO:0000256" key="2">
    <source>
        <dbReference type="SAM" id="MobiDB-lite"/>
    </source>
</evidence>
<keyword evidence="3" id="KW-1133">Transmembrane helix</keyword>
<sequence length="581" mass="69332">MRFLKGIITTMLILDSLLFGYIFTVRRKGKGKDQKILLKDIEFISETSSTSDSYSPISSENSNMQFPQEDYSSTFNRKRAYTDSKKLISLYNKKSKEVLRKRIENIIYKSQPQPYRMTCNADYQNKIEENRAQMFSNNRSLDQMGGTENIVYISASPQVNIVRSKVPTQNNSRRNISHEEALFLEFKRRNSQYISEDTSEYNDGIREETRTGENDLERLEKEKQKQKLLKILEYQEKIAKQQEKILEEQRLDMEERERERILQEERERLDMEESKRLEEESKRERLEEERKQLVLEQERLVLQQEKERLEQERERILQEEKLEQKREDEKFKQAILDILYSIKERIPIDLKSEIEKKLAEETNTSDSILKKVTDSVKSSDDFLKMLPYIDSNIKHILDENSINTKKLDELLNYVKNNNIDTVIDLLLNKKMLINKSDHDAFIEGKNETIHDLMGEIEYLKQQNEKKTRDARNQKARRREFKDRCAALDRHVKLTKQFLDDDRILQEKKIIDLSRDNRDAYNKISELQDILSKTTAENLDYIEKHDEMLKELVKMEKMVEINDSKAKDVYNCLKTFFKIEAE</sequence>
<feature type="compositionally biased region" description="Low complexity" evidence="2">
    <location>
        <begin position="49"/>
        <end position="60"/>
    </location>
</feature>
<evidence type="ECO:0000313" key="4">
    <source>
        <dbReference type="EMBL" id="EHY65771.1"/>
    </source>
</evidence>
<organism evidence="4">
    <name type="scientific">Nematocida ausubeli (strain ATCC PRA-371 / ERTm2)</name>
    <name type="common">Nematode killer fungus</name>
    <dbReference type="NCBI Taxonomy" id="1913371"/>
    <lineage>
        <taxon>Eukaryota</taxon>
        <taxon>Fungi</taxon>
        <taxon>Fungi incertae sedis</taxon>
        <taxon>Microsporidia</taxon>
        <taxon>Nematocida</taxon>
    </lineage>
</organism>
<feature type="transmembrane region" description="Helical" evidence="3">
    <location>
        <begin position="6"/>
        <end position="25"/>
    </location>
</feature>
<gene>
    <name evidence="4" type="ORF">NERG_01378</name>
</gene>
<dbReference type="Proteomes" id="UP000005622">
    <property type="component" value="Unassembled WGS sequence"/>
</dbReference>
<evidence type="ECO:0000256" key="1">
    <source>
        <dbReference type="SAM" id="Coils"/>
    </source>
</evidence>
<keyword evidence="1" id="KW-0175">Coiled coil</keyword>
<evidence type="ECO:0000256" key="3">
    <source>
        <dbReference type="SAM" id="Phobius"/>
    </source>
</evidence>
<dbReference type="STRING" id="944018.H8ZCD5"/>